<name>A0A9D4MPK6_DREPO</name>
<feature type="transmembrane region" description="Helical" evidence="5">
    <location>
        <begin position="471"/>
        <end position="490"/>
    </location>
</feature>
<proteinExistence type="predicted"/>
<reference evidence="7" key="2">
    <citation type="submission" date="2020-11" db="EMBL/GenBank/DDBJ databases">
        <authorList>
            <person name="McCartney M.A."/>
            <person name="Auch B."/>
            <person name="Kono T."/>
            <person name="Mallez S."/>
            <person name="Becker A."/>
            <person name="Gohl D.M."/>
            <person name="Silverstein K.A.T."/>
            <person name="Koren S."/>
            <person name="Bechman K.B."/>
            <person name="Herman A."/>
            <person name="Abrahante J.E."/>
            <person name="Garbe J."/>
        </authorList>
    </citation>
    <scope>NUCLEOTIDE SEQUENCE</scope>
    <source>
        <strain evidence="7">Duluth1</strain>
        <tissue evidence="7">Whole animal</tissue>
    </source>
</reference>
<evidence type="ECO:0000256" key="5">
    <source>
        <dbReference type="SAM" id="Phobius"/>
    </source>
</evidence>
<evidence type="ECO:0000313" key="7">
    <source>
        <dbReference type="EMBL" id="KAH3881105.1"/>
    </source>
</evidence>
<dbReference type="AlphaFoldDB" id="A0A9D4MPK6"/>
<dbReference type="EMBL" id="JAIWYP010000001">
    <property type="protein sequence ID" value="KAH3881105.1"/>
    <property type="molecule type" value="Genomic_DNA"/>
</dbReference>
<feature type="transmembrane region" description="Helical" evidence="5">
    <location>
        <begin position="238"/>
        <end position="256"/>
    </location>
</feature>
<organism evidence="7 8">
    <name type="scientific">Dreissena polymorpha</name>
    <name type="common">Zebra mussel</name>
    <name type="synonym">Mytilus polymorpha</name>
    <dbReference type="NCBI Taxonomy" id="45954"/>
    <lineage>
        <taxon>Eukaryota</taxon>
        <taxon>Metazoa</taxon>
        <taxon>Spiralia</taxon>
        <taxon>Lophotrochozoa</taxon>
        <taxon>Mollusca</taxon>
        <taxon>Bivalvia</taxon>
        <taxon>Autobranchia</taxon>
        <taxon>Heteroconchia</taxon>
        <taxon>Euheterodonta</taxon>
        <taxon>Imparidentia</taxon>
        <taxon>Neoheterodontei</taxon>
        <taxon>Myida</taxon>
        <taxon>Dreissenoidea</taxon>
        <taxon>Dreissenidae</taxon>
        <taxon>Dreissena</taxon>
    </lineage>
</organism>
<feature type="transmembrane region" description="Helical" evidence="5">
    <location>
        <begin position="154"/>
        <end position="173"/>
    </location>
</feature>
<evidence type="ECO:0000256" key="2">
    <source>
        <dbReference type="ARBA" id="ARBA00022692"/>
    </source>
</evidence>
<dbReference type="InterPro" id="IPR005829">
    <property type="entry name" value="Sugar_transporter_CS"/>
</dbReference>
<dbReference type="InterPro" id="IPR020846">
    <property type="entry name" value="MFS_dom"/>
</dbReference>
<evidence type="ECO:0000259" key="6">
    <source>
        <dbReference type="PROSITE" id="PS50850"/>
    </source>
</evidence>
<feature type="transmembrane region" description="Helical" evidence="5">
    <location>
        <begin position="378"/>
        <end position="400"/>
    </location>
</feature>
<feature type="transmembrane region" description="Helical" evidence="5">
    <location>
        <begin position="179"/>
        <end position="199"/>
    </location>
</feature>
<reference evidence="7" key="1">
    <citation type="journal article" date="2019" name="bioRxiv">
        <title>The Genome of the Zebra Mussel, Dreissena polymorpha: A Resource for Invasive Species Research.</title>
        <authorList>
            <person name="McCartney M.A."/>
            <person name="Auch B."/>
            <person name="Kono T."/>
            <person name="Mallez S."/>
            <person name="Zhang Y."/>
            <person name="Obille A."/>
            <person name="Becker A."/>
            <person name="Abrahante J.E."/>
            <person name="Garbe J."/>
            <person name="Badalamenti J.P."/>
            <person name="Herman A."/>
            <person name="Mangelson H."/>
            <person name="Liachko I."/>
            <person name="Sullivan S."/>
            <person name="Sone E.D."/>
            <person name="Koren S."/>
            <person name="Silverstein K.A.T."/>
            <person name="Beckman K.B."/>
            <person name="Gohl D.M."/>
        </authorList>
    </citation>
    <scope>NUCLEOTIDE SEQUENCE</scope>
    <source>
        <strain evidence="7">Duluth1</strain>
        <tissue evidence="7">Whole animal</tissue>
    </source>
</reference>
<feature type="transmembrane region" description="Helical" evidence="5">
    <location>
        <begin position="350"/>
        <end position="371"/>
    </location>
</feature>
<dbReference type="SUPFAM" id="SSF103473">
    <property type="entry name" value="MFS general substrate transporter"/>
    <property type="match status" value="1"/>
</dbReference>
<dbReference type="Pfam" id="PF00083">
    <property type="entry name" value="Sugar_tr"/>
    <property type="match status" value="1"/>
</dbReference>
<evidence type="ECO:0000256" key="1">
    <source>
        <dbReference type="ARBA" id="ARBA00004141"/>
    </source>
</evidence>
<feature type="transmembrane region" description="Helical" evidence="5">
    <location>
        <begin position="29"/>
        <end position="48"/>
    </location>
</feature>
<dbReference type="PROSITE" id="PS00217">
    <property type="entry name" value="SUGAR_TRANSPORT_2"/>
    <property type="match status" value="1"/>
</dbReference>
<evidence type="ECO:0000256" key="3">
    <source>
        <dbReference type="ARBA" id="ARBA00022989"/>
    </source>
</evidence>
<dbReference type="InterPro" id="IPR036259">
    <property type="entry name" value="MFS_trans_sf"/>
</dbReference>
<evidence type="ECO:0000256" key="4">
    <source>
        <dbReference type="ARBA" id="ARBA00023136"/>
    </source>
</evidence>
<comment type="caution">
    <text evidence="7">The sequence shown here is derived from an EMBL/GenBank/DDBJ whole genome shotgun (WGS) entry which is preliminary data.</text>
</comment>
<feature type="transmembrane region" description="Helical" evidence="5">
    <location>
        <begin position="211"/>
        <end position="232"/>
    </location>
</feature>
<comment type="subcellular location">
    <subcellularLocation>
        <location evidence="1">Membrane</location>
        <topology evidence="1">Multi-pass membrane protein</topology>
    </subcellularLocation>
</comment>
<protein>
    <recommendedName>
        <fullName evidence="6">Major facilitator superfamily (MFS) profile domain-containing protein</fullName>
    </recommendedName>
</protein>
<keyword evidence="2 5" id="KW-0812">Transmembrane</keyword>
<dbReference type="PROSITE" id="PS50850">
    <property type="entry name" value="MFS"/>
    <property type="match status" value="1"/>
</dbReference>
<evidence type="ECO:0000313" key="8">
    <source>
        <dbReference type="Proteomes" id="UP000828390"/>
    </source>
</evidence>
<feature type="domain" description="Major facilitator superfamily (MFS) profile" evidence="6">
    <location>
        <begin position="60"/>
        <end position="495"/>
    </location>
</feature>
<dbReference type="PROSITE" id="PS00216">
    <property type="entry name" value="SUGAR_TRANSPORT_1"/>
    <property type="match status" value="1"/>
</dbReference>
<dbReference type="GO" id="GO:0016020">
    <property type="term" value="C:membrane"/>
    <property type="evidence" value="ECO:0007669"/>
    <property type="project" value="UniProtKB-SubCell"/>
</dbReference>
<gene>
    <name evidence="7" type="ORF">DPMN_005027</name>
</gene>
<sequence length="518" mass="57199">MEGKIGVTSADKIIEEIGGCGRFQWRLSALIHAMKTVVAFCMVASVIMSKKPTAWWCRTPYVVNATGIIVDATASCASRPNATNCFLKTCRPGNASNCETYEYDNSPSTLVTEFDLLCDWSWVPSTIMSIQLGGVLLGNFFGGLLADMFGRKPVLFASIFVLTVSNLVGYLAGSWVLMAASRLFVGLGCGLFLNTQYSYLCEFTLAQDRPLAIGFPSWAIQHCLFALLAWLLKDWRNIQLMVLLACLPTFFAWWWIPESFRWYIAHDKQHQAMAVVKQVSKFNKKTPRDLGLLLIESKQLKPPKKSAFLDLFRSKQLLRLTVLLASNWVALGLITYGINYGIQGLSGNVYLNIFLFNLATIPTKSVTIWLSNRLGRRLSTIVIFVLIVIAGLVCGIIQSIDTPYKGGLTNGLSMAVYFCIGAAWGPIQTMTIELYPTLIRTSGFGCLSVLARVGAMIGPQLVFLDKFAPGLLYYCCAGISVVCVICQLFLPETKNAALNDNMDYLKEKGADTAKNEPI</sequence>
<dbReference type="PANTHER" id="PTHR24064">
    <property type="entry name" value="SOLUTE CARRIER FAMILY 22 MEMBER"/>
    <property type="match status" value="1"/>
</dbReference>
<dbReference type="GO" id="GO:0022857">
    <property type="term" value="F:transmembrane transporter activity"/>
    <property type="evidence" value="ECO:0007669"/>
    <property type="project" value="InterPro"/>
</dbReference>
<keyword evidence="4 5" id="KW-0472">Membrane</keyword>
<dbReference type="Gene3D" id="1.20.1250.20">
    <property type="entry name" value="MFS general substrate transporter like domains"/>
    <property type="match status" value="1"/>
</dbReference>
<keyword evidence="8" id="KW-1185">Reference proteome</keyword>
<keyword evidence="3 5" id="KW-1133">Transmembrane helix</keyword>
<feature type="transmembrane region" description="Helical" evidence="5">
    <location>
        <begin position="437"/>
        <end position="459"/>
    </location>
</feature>
<feature type="transmembrane region" description="Helical" evidence="5">
    <location>
        <begin position="406"/>
        <end position="425"/>
    </location>
</feature>
<dbReference type="InterPro" id="IPR005828">
    <property type="entry name" value="MFS_sugar_transport-like"/>
</dbReference>
<dbReference type="Proteomes" id="UP000828390">
    <property type="component" value="Unassembled WGS sequence"/>
</dbReference>
<feature type="transmembrane region" description="Helical" evidence="5">
    <location>
        <begin position="317"/>
        <end position="338"/>
    </location>
</feature>
<feature type="transmembrane region" description="Helical" evidence="5">
    <location>
        <begin position="122"/>
        <end position="142"/>
    </location>
</feature>
<accession>A0A9D4MPK6</accession>
<dbReference type="OrthoDB" id="6155518at2759"/>